<dbReference type="Gene3D" id="2.40.128.180">
    <property type="match status" value="2"/>
</dbReference>
<evidence type="ECO:0000313" key="2">
    <source>
        <dbReference type="Proteomes" id="UP001187531"/>
    </source>
</evidence>
<dbReference type="Pfam" id="PF06905">
    <property type="entry name" value="FAIM1"/>
    <property type="match status" value="1"/>
</dbReference>
<comment type="caution">
    <text evidence="1">The sequence shown here is derived from an EMBL/GenBank/DDBJ whole genome shotgun (WGS) entry which is preliminary data.</text>
</comment>
<dbReference type="PANTHER" id="PTHR13088:SF3">
    <property type="entry name" value="FAS APOPTOTIC INHIBITORY MOLECULE 1"/>
    <property type="match status" value="1"/>
</dbReference>
<dbReference type="GO" id="GO:1902042">
    <property type="term" value="P:negative regulation of extrinsic apoptotic signaling pathway via death domain receptors"/>
    <property type="evidence" value="ECO:0007669"/>
    <property type="project" value="TreeGrafter"/>
</dbReference>
<reference evidence="1" key="1">
    <citation type="submission" date="2023-07" db="EMBL/GenBank/DDBJ databases">
        <title>Chromosome-level genome assembly of Artemia franciscana.</title>
        <authorList>
            <person name="Jo E."/>
        </authorList>
    </citation>
    <scope>NUCLEOTIDE SEQUENCE</scope>
    <source>
        <tissue evidence="1">Whole body</tissue>
    </source>
</reference>
<dbReference type="InterPro" id="IPR038513">
    <property type="entry name" value="FAIM1_dom_sf"/>
</dbReference>
<keyword evidence="2" id="KW-1185">Reference proteome</keyword>
<name>A0AA88I399_ARTSF</name>
<accession>A0AA88I399</accession>
<dbReference type="EMBL" id="JAVRJZ010000007">
    <property type="protein sequence ID" value="KAK2720739.1"/>
    <property type="molecule type" value="Genomic_DNA"/>
</dbReference>
<organism evidence="1 2">
    <name type="scientific">Artemia franciscana</name>
    <name type="common">Brine shrimp</name>
    <name type="synonym">Artemia sanfranciscana</name>
    <dbReference type="NCBI Taxonomy" id="6661"/>
    <lineage>
        <taxon>Eukaryota</taxon>
        <taxon>Metazoa</taxon>
        <taxon>Ecdysozoa</taxon>
        <taxon>Arthropoda</taxon>
        <taxon>Crustacea</taxon>
        <taxon>Branchiopoda</taxon>
        <taxon>Anostraca</taxon>
        <taxon>Artemiidae</taxon>
        <taxon>Artemia</taxon>
    </lineage>
</organism>
<dbReference type="InterPro" id="IPR010695">
    <property type="entry name" value="FAIM1"/>
</dbReference>
<proteinExistence type="predicted"/>
<dbReference type="AlphaFoldDB" id="A0AA88I399"/>
<evidence type="ECO:0000313" key="1">
    <source>
        <dbReference type="EMBL" id="KAK2720739.1"/>
    </source>
</evidence>
<dbReference type="PANTHER" id="PTHR13088">
    <property type="entry name" value="FAS APOPTOTIC INHIBITORY MOLECULE FAIM"/>
    <property type="match status" value="1"/>
</dbReference>
<protein>
    <recommendedName>
        <fullName evidence="3">Fas apoptotic inhibitory molecule</fullName>
    </recommendedName>
</protein>
<gene>
    <name evidence="1" type="ORF">QYM36_004579</name>
</gene>
<sequence length="177" mass="20428">MGKGDSYIARWNVPLPDKVYVVELEHGSISGKRVIRLDGEEIYRKDWMFRLVGTDIFYIGENECAINIDSIKGLKFRYTLTMNGKPLEAFTDIQNKVLKTWCPSDDTVVVLDTQKIEIYVNGNAVEMESEFTEEGSEMRFFLTKGREATIKIVQDDKELQYYLKIDKQIIPPIITSD</sequence>
<evidence type="ECO:0008006" key="3">
    <source>
        <dbReference type="Google" id="ProtNLM"/>
    </source>
</evidence>
<dbReference type="Proteomes" id="UP001187531">
    <property type="component" value="Unassembled WGS sequence"/>
</dbReference>